<keyword evidence="1" id="KW-0472">Membrane</keyword>
<protein>
    <submittedName>
        <fullName evidence="2">DUF3017 family protein</fullName>
    </submittedName>
</protein>
<evidence type="ECO:0000313" key="2">
    <source>
        <dbReference type="EMBL" id="AOS65681.1"/>
    </source>
</evidence>
<evidence type="ECO:0000256" key="1">
    <source>
        <dbReference type="SAM" id="Phobius"/>
    </source>
</evidence>
<keyword evidence="1" id="KW-1133">Transmembrane helix</keyword>
<dbReference type="KEGG" id="ahm:TL08_24515"/>
<feature type="transmembrane region" description="Helical" evidence="1">
    <location>
        <begin position="69"/>
        <end position="91"/>
    </location>
</feature>
<proteinExistence type="predicted"/>
<keyword evidence="1" id="KW-0812">Transmembrane</keyword>
<dbReference type="Proteomes" id="UP000095210">
    <property type="component" value="Chromosome"/>
</dbReference>
<reference evidence="3" key="1">
    <citation type="submission" date="2016-03" db="EMBL/GenBank/DDBJ databases">
        <title>Complete genome sequence of the type strain Actinoalloteichus hymeniacidonis DSM 45092.</title>
        <authorList>
            <person name="Schaffert L."/>
            <person name="Albersmeier A."/>
            <person name="Winkler A."/>
            <person name="Kalinowski J."/>
            <person name="Zotchev S."/>
            <person name="Ruckert C."/>
        </authorList>
    </citation>
    <scope>NUCLEOTIDE SEQUENCE [LARGE SCALE GENOMIC DNA]</scope>
    <source>
        <strain evidence="3">HPA177(T) (DSM 45092(T))</strain>
    </source>
</reference>
<dbReference type="RefSeq" id="WP_069852385.1">
    <property type="nucleotide sequence ID" value="NZ_CP014859.1"/>
</dbReference>
<dbReference type="Pfam" id="PF11222">
    <property type="entry name" value="DUF3017"/>
    <property type="match status" value="1"/>
</dbReference>
<feature type="transmembrane region" description="Helical" evidence="1">
    <location>
        <begin position="12"/>
        <end position="33"/>
    </location>
</feature>
<name>A0AAC9HV25_9PSEU</name>
<keyword evidence="3" id="KW-1185">Reference proteome</keyword>
<gene>
    <name evidence="2" type="ORF">TL08_24515</name>
</gene>
<sequence>MNSSRNRDHVGTSQLSFLLVLAIVVFGFVRVTMGYWREGAALVGFALVLAAGLRVLLSDDQAGLLKIRGSGVDMLCYGGLGTLVLFVALTIEGGPLG</sequence>
<dbReference type="EMBL" id="CP014859">
    <property type="protein sequence ID" value="AOS65681.1"/>
    <property type="molecule type" value="Genomic_DNA"/>
</dbReference>
<dbReference type="InterPro" id="IPR021385">
    <property type="entry name" value="DUF3017"/>
</dbReference>
<accession>A0AAC9HV25</accession>
<dbReference type="AlphaFoldDB" id="A0AAC9HV25"/>
<organism evidence="2 3">
    <name type="scientific">Actinoalloteichus hymeniacidonis</name>
    <dbReference type="NCBI Taxonomy" id="340345"/>
    <lineage>
        <taxon>Bacteria</taxon>
        <taxon>Bacillati</taxon>
        <taxon>Actinomycetota</taxon>
        <taxon>Actinomycetes</taxon>
        <taxon>Pseudonocardiales</taxon>
        <taxon>Pseudonocardiaceae</taxon>
        <taxon>Actinoalloteichus</taxon>
    </lineage>
</organism>
<evidence type="ECO:0000313" key="3">
    <source>
        <dbReference type="Proteomes" id="UP000095210"/>
    </source>
</evidence>
<feature type="transmembrane region" description="Helical" evidence="1">
    <location>
        <begin position="39"/>
        <end position="57"/>
    </location>
</feature>